<dbReference type="AlphaFoldDB" id="A0A3S0K6K3"/>
<dbReference type="SUPFAM" id="SSF53756">
    <property type="entry name" value="UDP-Glycosyltransferase/glycogen phosphorylase"/>
    <property type="match status" value="1"/>
</dbReference>
<reference evidence="1 2" key="1">
    <citation type="submission" date="2018-12" db="EMBL/GenBank/DDBJ databases">
        <authorList>
            <person name="Yang Y."/>
        </authorList>
    </citation>
    <scope>NUCLEOTIDE SEQUENCE [LARGE SCALE GENOMIC DNA]</scope>
    <source>
        <strain evidence="1 2">L-25-5w-1</strain>
    </source>
</reference>
<accession>A0A3S0K6K3</accession>
<keyword evidence="1" id="KW-0808">Transferase</keyword>
<dbReference type="Proteomes" id="UP000277007">
    <property type="component" value="Unassembled WGS sequence"/>
</dbReference>
<name>A0A3S0K6K3_9PROT</name>
<dbReference type="EMBL" id="RXMA01000004">
    <property type="protein sequence ID" value="RTR22555.1"/>
    <property type="molecule type" value="Genomic_DNA"/>
</dbReference>
<dbReference type="Gene3D" id="3.40.50.2000">
    <property type="entry name" value="Glycogen Phosphorylase B"/>
    <property type="match status" value="1"/>
</dbReference>
<evidence type="ECO:0000313" key="2">
    <source>
        <dbReference type="Proteomes" id="UP000277007"/>
    </source>
</evidence>
<organism evidence="1 2">
    <name type="scientific">Azospirillum griseum</name>
    <dbReference type="NCBI Taxonomy" id="2496639"/>
    <lineage>
        <taxon>Bacteria</taxon>
        <taxon>Pseudomonadati</taxon>
        <taxon>Pseudomonadota</taxon>
        <taxon>Alphaproteobacteria</taxon>
        <taxon>Rhodospirillales</taxon>
        <taxon>Azospirillaceae</taxon>
        <taxon>Azospirillum</taxon>
    </lineage>
</organism>
<sequence>MSSLLETQRVALLSYLADTDFDSDKINRLSALCETIRREVDFPTRLELADGLRRDGSTSDTVRLHSVLFQLTGDLYHYERILHYLLLGGHSIDPALLHYSYWCMSRQLFLGSATGGKTADFVSCDLYRFYESMVRLIARRWALRPGRAVVKPGPIRRVALVTNQFTNDRHQPTRDCFDFACRLQDDFGLDVAIINTNMMPSWVENLFIPPMLAELVEDYEGVFAMRMLGRQVKVASFTERRFSQAKMTAIVEAIDGYDPDLIVSFGGSNIAADLFAEANARPVLCIPTTSGLTISLSHILLGFDEHDYTAGISDLYRAPFARRFRPFTFGYTLPPTNGVFDDPVLDGAAFVFAVVGTRLDHEVTSEFLSLLDEILDRCPTAVAVFAGGVTGLPRRLAALRNQGRLHCLGHVNDIRALYRRCHVFLNPARQGGGGGAAFALAEGVPVVTYGWGDAASVVGPAFHVADSAAYVARATALFADSEERARCATAARARFAEVGDRHRSVERLLAYGEALRRRPVFAGDDN</sequence>
<evidence type="ECO:0000313" key="1">
    <source>
        <dbReference type="EMBL" id="RTR22555.1"/>
    </source>
</evidence>
<dbReference type="GO" id="GO:0016740">
    <property type="term" value="F:transferase activity"/>
    <property type="evidence" value="ECO:0007669"/>
    <property type="project" value="UniProtKB-KW"/>
</dbReference>
<dbReference type="OrthoDB" id="1883113at2"/>
<gene>
    <name evidence="1" type="ORF">EJ903_07010</name>
</gene>
<dbReference type="RefSeq" id="WP_126613482.1">
    <property type="nucleotide sequence ID" value="NZ_JBHUCY010000053.1"/>
</dbReference>
<keyword evidence="2" id="KW-1185">Reference proteome</keyword>
<protein>
    <submittedName>
        <fullName evidence="1">Glycosyltransferase</fullName>
    </submittedName>
</protein>
<comment type="caution">
    <text evidence="1">The sequence shown here is derived from an EMBL/GenBank/DDBJ whole genome shotgun (WGS) entry which is preliminary data.</text>
</comment>
<proteinExistence type="predicted"/>
<dbReference type="Pfam" id="PF13692">
    <property type="entry name" value="Glyco_trans_1_4"/>
    <property type="match status" value="1"/>
</dbReference>